<organism evidence="1 2">
    <name type="scientific">Fusobacterium mortiferum</name>
    <dbReference type="NCBI Taxonomy" id="850"/>
    <lineage>
        <taxon>Bacteria</taxon>
        <taxon>Fusobacteriati</taxon>
        <taxon>Fusobacteriota</taxon>
        <taxon>Fusobacteriia</taxon>
        <taxon>Fusobacteriales</taxon>
        <taxon>Fusobacteriaceae</taxon>
        <taxon>Fusobacterium</taxon>
    </lineage>
</organism>
<sequence>MDKNWQEMYERNREKFRCKIDLDSYFTEKKIGKMEVDILDIGEVNLPTGEILACDPLVELEDAKTFIQRVSIGKYPVKISVVPSEEYGDRYACVKVEFSKNKPVVYELAVTGVEENMDEANEDEFYGFGVDAGMGCVVDKKTQEEYIKYWEKLVEEEEADNPFDDIFDDLLTESAKKYPKYQREYGDWANWTIPNTDLNIPIFTSGWGDGYYPCYFGYDENGELCGFYIHFIDIEREYSDEEEEE</sequence>
<dbReference type="AlphaFoldDB" id="A0A414Q0W2"/>
<name>A0A414Q0W2_FUSMR</name>
<evidence type="ECO:0000313" key="2">
    <source>
        <dbReference type="Proteomes" id="UP000284676"/>
    </source>
</evidence>
<dbReference type="Pfam" id="PF14025">
    <property type="entry name" value="DUF4241"/>
    <property type="match status" value="1"/>
</dbReference>
<dbReference type="EMBL" id="QRHL01000002">
    <property type="protein sequence ID" value="RHF74440.1"/>
    <property type="molecule type" value="Genomic_DNA"/>
</dbReference>
<evidence type="ECO:0000313" key="1">
    <source>
        <dbReference type="EMBL" id="RHF74440.1"/>
    </source>
</evidence>
<dbReference type="InterPro" id="IPR025335">
    <property type="entry name" value="DUF4241"/>
</dbReference>
<comment type="caution">
    <text evidence="1">The sequence shown here is derived from an EMBL/GenBank/DDBJ whole genome shotgun (WGS) entry which is preliminary data.</text>
</comment>
<dbReference type="Proteomes" id="UP000284676">
    <property type="component" value="Unassembled WGS sequence"/>
</dbReference>
<gene>
    <name evidence="1" type="ORF">DW663_02335</name>
</gene>
<accession>A0A414Q0W2</accession>
<protein>
    <submittedName>
        <fullName evidence="1">DUF4241 domain-containing protein</fullName>
    </submittedName>
</protein>
<reference evidence="1 2" key="1">
    <citation type="submission" date="2018-08" db="EMBL/GenBank/DDBJ databases">
        <title>A genome reference for cultivated species of the human gut microbiota.</title>
        <authorList>
            <person name="Zou Y."/>
            <person name="Xue W."/>
            <person name="Luo G."/>
        </authorList>
    </citation>
    <scope>NUCLEOTIDE SEQUENCE [LARGE SCALE GENOMIC DNA]</scope>
    <source>
        <strain evidence="1 2">AM25-1</strain>
    </source>
</reference>
<proteinExistence type="predicted"/>